<dbReference type="AlphaFoldDB" id="A0AA41SM96"/>
<feature type="non-terminal residue" evidence="2">
    <location>
        <position position="1"/>
    </location>
</feature>
<organism evidence="2 3">
    <name type="scientific">Papaver nudicaule</name>
    <name type="common">Iceland poppy</name>
    <dbReference type="NCBI Taxonomy" id="74823"/>
    <lineage>
        <taxon>Eukaryota</taxon>
        <taxon>Viridiplantae</taxon>
        <taxon>Streptophyta</taxon>
        <taxon>Embryophyta</taxon>
        <taxon>Tracheophyta</taxon>
        <taxon>Spermatophyta</taxon>
        <taxon>Magnoliopsida</taxon>
        <taxon>Ranunculales</taxon>
        <taxon>Papaveraceae</taxon>
        <taxon>Papaveroideae</taxon>
        <taxon>Papaver</taxon>
    </lineage>
</organism>
<protein>
    <recommendedName>
        <fullName evidence="1">Cathepsin propeptide inhibitor domain-containing protein</fullName>
    </recommendedName>
</protein>
<feature type="domain" description="Cathepsin propeptide inhibitor" evidence="1">
    <location>
        <begin position="45"/>
        <end position="89"/>
    </location>
</feature>
<accession>A0AA41SM96</accession>
<dbReference type="InterPro" id="IPR013201">
    <property type="entry name" value="Prot_inhib_I29"/>
</dbReference>
<evidence type="ECO:0000313" key="2">
    <source>
        <dbReference type="EMBL" id="MCL7037545.1"/>
    </source>
</evidence>
<dbReference type="SUPFAM" id="SSF54001">
    <property type="entry name" value="Cysteine proteinases"/>
    <property type="match status" value="1"/>
</dbReference>
<dbReference type="InterPro" id="IPR038765">
    <property type="entry name" value="Papain-like_cys_pep_sf"/>
</dbReference>
<proteinExistence type="predicted"/>
<reference evidence="2" key="1">
    <citation type="submission" date="2022-03" db="EMBL/GenBank/DDBJ databases">
        <title>A functionally conserved STORR gene fusion in Papaver species that diverged 16.8 million years ago.</title>
        <authorList>
            <person name="Catania T."/>
        </authorList>
    </citation>
    <scope>NUCLEOTIDE SEQUENCE</scope>
    <source>
        <strain evidence="2">S-191538</strain>
    </source>
</reference>
<evidence type="ECO:0000313" key="3">
    <source>
        <dbReference type="Proteomes" id="UP001177140"/>
    </source>
</evidence>
<keyword evidence="3" id="KW-1185">Reference proteome</keyword>
<gene>
    <name evidence="2" type="ORF">MKW94_008139</name>
</gene>
<dbReference type="Proteomes" id="UP001177140">
    <property type="component" value="Unassembled WGS sequence"/>
</dbReference>
<name>A0AA41SM96_PAPNU</name>
<dbReference type="Pfam" id="PF08246">
    <property type="entry name" value="Inhibitor_I29"/>
    <property type="match status" value="1"/>
</dbReference>
<comment type="caution">
    <text evidence="2">The sequence shown here is derived from an EMBL/GenBank/DDBJ whole genome shotgun (WGS) entry which is preliminary data.</text>
</comment>
<sequence length="117" mass="13385">QRLDNGIDAEAKRQLTDDTVNSEAKLHALYLKWLAINEDYHFDVEDEKAYKERFGKFMDNARYINMRNKSASSTVCGLNPYSDLSATEFGSSRYKSYPKKANQVIAGIAEYMDNKAN</sequence>
<dbReference type="EMBL" id="JAJJMA010180386">
    <property type="protein sequence ID" value="MCL7037545.1"/>
    <property type="molecule type" value="Genomic_DNA"/>
</dbReference>
<dbReference type="Gene3D" id="1.10.287.2250">
    <property type="match status" value="1"/>
</dbReference>
<evidence type="ECO:0000259" key="1">
    <source>
        <dbReference type="Pfam" id="PF08246"/>
    </source>
</evidence>